<dbReference type="AlphaFoldDB" id="A0A6A4W7J5"/>
<evidence type="ECO:0000256" key="4">
    <source>
        <dbReference type="RuleBase" id="RU362119"/>
    </source>
</evidence>
<keyword evidence="4" id="KW-0547">Nucleotide-binding</keyword>
<evidence type="ECO:0000256" key="3">
    <source>
        <dbReference type="ARBA" id="ARBA00012643"/>
    </source>
</evidence>
<dbReference type="PANTHER" id="PTHR11575:SF24">
    <property type="entry name" value="5'-NUCLEOTIDASE"/>
    <property type="match status" value="1"/>
</dbReference>
<organism evidence="6 7">
    <name type="scientific">Amphibalanus amphitrite</name>
    <name type="common">Striped barnacle</name>
    <name type="synonym">Balanus amphitrite</name>
    <dbReference type="NCBI Taxonomy" id="1232801"/>
    <lineage>
        <taxon>Eukaryota</taxon>
        <taxon>Metazoa</taxon>
        <taxon>Ecdysozoa</taxon>
        <taxon>Arthropoda</taxon>
        <taxon>Crustacea</taxon>
        <taxon>Multicrustacea</taxon>
        <taxon>Cirripedia</taxon>
        <taxon>Thoracica</taxon>
        <taxon>Thoracicalcarea</taxon>
        <taxon>Balanomorpha</taxon>
        <taxon>Balanoidea</taxon>
        <taxon>Balanidae</taxon>
        <taxon>Amphibalaninae</taxon>
        <taxon>Amphibalanus</taxon>
    </lineage>
</organism>
<protein>
    <recommendedName>
        <fullName evidence="3">5'-nucleotidase</fullName>
        <ecNumber evidence="3">3.1.3.5</ecNumber>
    </recommendedName>
</protein>
<dbReference type="Gene3D" id="3.60.21.10">
    <property type="match status" value="1"/>
</dbReference>
<comment type="caution">
    <text evidence="6">The sequence shown here is derived from an EMBL/GenBank/DDBJ whole genome shotgun (WGS) entry which is preliminary data.</text>
</comment>
<dbReference type="EC" id="3.1.3.5" evidence="3"/>
<evidence type="ECO:0000256" key="1">
    <source>
        <dbReference type="ARBA" id="ARBA00000815"/>
    </source>
</evidence>
<evidence type="ECO:0000256" key="2">
    <source>
        <dbReference type="ARBA" id="ARBA00006654"/>
    </source>
</evidence>
<dbReference type="InterPro" id="IPR006179">
    <property type="entry name" value="5_nucleotidase/apyrase"/>
</dbReference>
<comment type="catalytic activity">
    <reaction evidence="1">
        <text>a ribonucleoside 5'-phosphate + H2O = a ribonucleoside + phosphate</text>
        <dbReference type="Rhea" id="RHEA:12484"/>
        <dbReference type="ChEBI" id="CHEBI:15377"/>
        <dbReference type="ChEBI" id="CHEBI:18254"/>
        <dbReference type="ChEBI" id="CHEBI:43474"/>
        <dbReference type="ChEBI" id="CHEBI:58043"/>
        <dbReference type="EC" id="3.1.3.5"/>
    </reaction>
</comment>
<keyword evidence="4" id="KW-0378">Hydrolase</keyword>
<dbReference type="GO" id="GO:0000166">
    <property type="term" value="F:nucleotide binding"/>
    <property type="evidence" value="ECO:0007669"/>
    <property type="project" value="UniProtKB-KW"/>
</dbReference>
<proteinExistence type="inferred from homology"/>
<dbReference type="GO" id="GO:0008253">
    <property type="term" value="F:5'-nucleotidase activity"/>
    <property type="evidence" value="ECO:0007669"/>
    <property type="project" value="UniProtKB-EC"/>
</dbReference>
<dbReference type="PANTHER" id="PTHR11575">
    <property type="entry name" value="5'-NUCLEOTIDASE-RELATED"/>
    <property type="match status" value="1"/>
</dbReference>
<comment type="similarity">
    <text evidence="2 4">Belongs to the 5'-nucleotidase family.</text>
</comment>
<reference evidence="6 7" key="1">
    <citation type="submission" date="2019-07" db="EMBL/GenBank/DDBJ databases">
        <title>Draft genome assembly of a fouling barnacle, Amphibalanus amphitrite (Darwin, 1854): The first reference genome for Thecostraca.</title>
        <authorList>
            <person name="Kim W."/>
        </authorList>
    </citation>
    <scope>NUCLEOTIDE SEQUENCE [LARGE SCALE GENOMIC DNA]</scope>
    <source>
        <strain evidence="6">SNU_AA5</strain>
        <tissue evidence="6">Soma without cirri and trophi</tissue>
    </source>
</reference>
<sequence length="453" mass="50880">MREELAKSCPPHRILTIGDKKIGILSYLTPDVMEPLKVPEVHIEDEIKALTREVAVLREKDIKLFVALGHSGYERDQEIAHRVPSLDVIVGGHSHTLLWPDPISHQAAGVPTDPEDAGRVRGPYPTVVVQPSGRRVLLLHAYFAGKYVGNINITFNADDEVKDWWPQPQLLYESMPQDPETKAVLDDLVEQMTNRSHEVIGHSLVQLVGRAEMCYQEECNLGNLMADAMLWALRMYAPDFPIQLPVVAIVDAAIVRNNIQLGAVTRRMLTEALSFRNLIEVIVVNGSTLLAALEHGASDIEHSRGRLLQVSGITYKVDMSHPPYHRVSEVNILGAEGMVLIWRPINASRHYHVAVNDYVANGGHNFHMLTQPIDRQSFGILDINLLENFLKKTSPVYTHVGDRLRVFRPEIKIDLGEVYDHDHDHHHSGASQALGDPYSLLLCVFVLVAWFRD</sequence>
<dbReference type="Proteomes" id="UP000440578">
    <property type="component" value="Unassembled WGS sequence"/>
</dbReference>
<dbReference type="InterPro" id="IPR008334">
    <property type="entry name" value="5'-Nucleotdase_C"/>
</dbReference>
<feature type="domain" description="5'-Nucleotidase C-terminal" evidence="5">
    <location>
        <begin position="199"/>
        <end position="370"/>
    </location>
</feature>
<dbReference type="Gene3D" id="3.90.780.10">
    <property type="entry name" value="5'-Nucleotidase, C-terminal domain"/>
    <property type="match status" value="1"/>
</dbReference>
<dbReference type="InterPro" id="IPR036907">
    <property type="entry name" value="5'-Nucleotdase_C_sf"/>
</dbReference>
<dbReference type="OrthoDB" id="7722975at2759"/>
<dbReference type="EMBL" id="VIIS01000950">
    <property type="protein sequence ID" value="KAF0303366.1"/>
    <property type="molecule type" value="Genomic_DNA"/>
</dbReference>
<accession>A0A6A4W7J5</accession>
<name>A0A6A4W7J5_AMPAM</name>
<keyword evidence="7" id="KW-1185">Reference proteome</keyword>
<evidence type="ECO:0000313" key="7">
    <source>
        <dbReference type="Proteomes" id="UP000440578"/>
    </source>
</evidence>
<dbReference type="Pfam" id="PF02872">
    <property type="entry name" value="5_nucleotid_C"/>
    <property type="match status" value="1"/>
</dbReference>
<dbReference type="InterPro" id="IPR029052">
    <property type="entry name" value="Metallo-depent_PP-like"/>
</dbReference>
<dbReference type="GO" id="GO:0009166">
    <property type="term" value="P:nucleotide catabolic process"/>
    <property type="evidence" value="ECO:0007669"/>
    <property type="project" value="InterPro"/>
</dbReference>
<gene>
    <name evidence="6" type="primary">5NTD_1</name>
    <name evidence="6" type="ORF">FJT64_024654</name>
</gene>
<evidence type="ECO:0000313" key="6">
    <source>
        <dbReference type="EMBL" id="KAF0303366.1"/>
    </source>
</evidence>
<dbReference type="PRINTS" id="PR01607">
    <property type="entry name" value="APYRASEFAMLY"/>
</dbReference>
<dbReference type="SUPFAM" id="SSF56300">
    <property type="entry name" value="Metallo-dependent phosphatases"/>
    <property type="match status" value="1"/>
</dbReference>
<evidence type="ECO:0000259" key="5">
    <source>
        <dbReference type="Pfam" id="PF02872"/>
    </source>
</evidence>
<dbReference type="SUPFAM" id="SSF55816">
    <property type="entry name" value="5'-nucleotidase (syn. UDP-sugar hydrolase), C-terminal domain"/>
    <property type="match status" value="1"/>
</dbReference>